<comment type="subcellular location">
    <subcellularLocation>
        <location evidence="1">Cell membrane</location>
        <topology evidence="1">Multi-pass membrane protein</topology>
    </subcellularLocation>
</comment>
<evidence type="ECO:0000256" key="2">
    <source>
        <dbReference type="ARBA" id="ARBA00007379"/>
    </source>
</evidence>
<evidence type="ECO:0000259" key="12">
    <source>
        <dbReference type="Pfam" id="PF02687"/>
    </source>
</evidence>
<comment type="similarity">
    <text evidence="2 10">Belongs to the ABC-4 integral membrane protein family. FtsX subfamily.</text>
</comment>
<evidence type="ECO:0000256" key="9">
    <source>
        <dbReference type="ARBA" id="ARBA00023306"/>
    </source>
</evidence>
<evidence type="ECO:0000313" key="14">
    <source>
        <dbReference type="EMBL" id="KKR05044.1"/>
    </source>
</evidence>
<keyword evidence="8 10" id="KW-0472">Membrane</keyword>
<dbReference type="Pfam" id="PF02687">
    <property type="entry name" value="FtsX"/>
    <property type="match status" value="1"/>
</dbReference>
<dbReference type="Proteomes" id="UP000033935">
    <property type="component" value="Unassembled WGS sequence"/>
</dbReference>
<evidence type="ECO:0000256" key="5">
    <source>
        <dbReference type="ARBA" id="ARBA00022618"/>
    </source>
</evidence>
<keyword evidence="5 10" id="KW-0132">Cell division</keyword>
<evidence type="ECO:0000256" key="3">
    <source>
        <dbReference type="ARBA" id="ARBA00021907"/>
    </source>
</evidence>
<keyword evidence="6 11" id="KW-0812">Transmembrane</keyword>
<feature type="transmembrane region" description="Helical" evidence="11">
    <location>
        <begin position="177"/>
        <end position="205"/>
    </location>
</feature>
<feature type="transmembrane region" description="Helical" evidence="11">
    <location>
        <begin position="276"/>
        <end position="298"/>
    </location>
</feature>
<dbReference type="InterPro" id="IPR003838">
    <property type="entry name" value="ABC3_permease_C"/>
</dbReference>
<evidence type="ECO:0000259" key="13">
    <source>
        <dbReference type="Pfam" id="PF18075"/>
    </source>
</evidence>
<dbReference type="GO" id="GO:0005886">
    <property type="term" value="C:plasma membrane"/>
    <property type="evidence" value="ECO:0007669"/>
    <property type="project" value="UniProtKB-SubCell"/>
</dbReference>
<proteinExistence type="inferred from homology"/>
<evidence type="ECO:0000256" key="6">
    <source>
        <dbReference type="ARBA" id="ARBA00022692"/>
    </source>
</evidence>
<dbReference type="PANTHER" id="PTHR47755">
    <property type="entry name" value="CELL DIVISION PROTEIN FTSX"/>
    <property type="match status" value="1"/>
</dbReference>
<evidence type="ECO:0000256" key="8">
    <source>
        <dbReference type="ARBA" id="ARBA00023136"/>
    </source>
</evidence>
<comment type="caution">
    <text evidence="14">The sequence shown here is derived from an EMBL/GenBank/DDBJ whole genome shotgun (WGS) entry which is preliminary data.</text>
</comment>
<name>A0A0G0MLU7_9BACT</name>
<protein>
    <recommendedName>
        <fullName evidence="3 10">Cell division protein FtsX</fullName>
    </recommendedName>
</protein>
<evidence type="ECO:0000256" key="10">
    <source>
        <dbReference type="PIRNR" id="PIRNR003097"/>
    </source>
</evidence>
<dbReference type="PANTHER" id="PTHR47755:SF1">
    <property type="entry name" value="CELL DIVISION PROTEIN FTSX"/>
    <property type="match status" value="1"/>
</dbReference>
<accession>A0A0G0MLU7</accession>
<organism evidence="14 15">
    <name type="scientific">Candidatus Uhrbacteria bacterium GW2011_GWF2_39_13</name>
    <dbReference type="NCBI Taxonomy" id="1618995"/>
    <lineage>
        <taxon>Bacteria</taxon>
        <taxon>Candidatus Uhriibacteriota</taxon>
    </lineage>
</organism>
<keyword evidence="7 11" id="KW-1133">Transmembrane helix</keyword>
<keyword evidence="4 10" id="KW-1003">Cell membrane</keyword>
<keyword evidence="9 10" id="KW-0131">Cell cycle</keyword>
<dbReference type="InterPro" id="IPR040690">
    <property type="entry name" value="FtsX_ECD"/>
</dbReference>
<evidence type="ECO:0000313" key="15">
    <source>
        <dbReference type="Proteomes" id="UP000033935"/>
    </source>
</evidence>
<reference evidence="14 15" key="1">
    <citation type="journal article" date="2015" name="Nature">
        <title>rRNA introns, odd ribosomes, and small enigmatic genomes across a large radiation of phyla.</title>
        <authorList>
            <person name="Brown C.T."/>
            <person name="Hug L.A."/>
            <person name="Thomas B.C."/>
            <person name="Sharon I."/>
            <person name="Castelle C.J."/>
            <person name="Singh A."/>
            <person name="Wilkins M.J."/>
            <person name="Williams K.H."/>
            <person name="Banfield J.F."/>
        </authorList>
    </citation>
    <scope>NUCLEOTIDE SEQUENCE [LARGE SCALE GENOMIC DNA]</scope>
</reference>
<dbReference type="InterPro" id="IPR004513">
    <property type="entry name" value="FtsX"/>
</dbReference>
<gene>
    <name evidence="14" type="ORF">UT30_C0001G0003</name>
</gene>
<dbReference type="PIRSF" id="PIRSF003097">
    <property type="entry name" value="FtsX"/>
    <property type="match status" value="1"/>
</dbReference>
<evidence type="ECO:0000256" key="1">
    <source>
        <dbReference type="ARBA" id="ARBA00004651"/>
    </source>
</evidence>
<evidence type="ECO:0000256" key="4">
    <source>
        <dbReference type="ARBA" id="ARBA00022475"/>
    </source>
</evidence>
<dbReference type="EMBL" id="LBWG01000001">
    <property type="protein sequence ID" value="KKR05044.1"/>
    <property type="molecule type" value="Genomic_DNA"/>
</dbReference>
<feature type="transmembrane region" description="Helical" evidence="11">
    <location>
        <begin position="20"/>
        <end position="43"/>
    </location>
</feature>
<dbReference type="AlphaFoldDB" id="A0A0G0MLU7"/>
<dbReference type="GO" id="GO:0051301">
    <property type="term" value="P:cell division"/>
    <property type="evidence" value="ECO:0007669"/>
    <property type="project" value="UniProtKB-KW"/>
</dbReference>
<evidence type="ECO:0000256" key="11">
    <source>
        <dbReference type="SAM" id="Phobius"/>
    </source>
</evidence>
<evidence type="ECO:0000256" key="7">
    <source>
        <dbReference type="ARBA" id="ARBA00022989"/>
    </source>
</evidence>
<dbReference type="Pfam" id="PF18075">
    <property type="entry name" value="FtsX_ECD"/>
    <property type="match status" value="1"/>
</dbReference>
<sequence length="304" mass="34585">MFVSSYRVTKFALQNFWRNFWLSLITLSMLLLTLFTINLLLVLNVVTDRAIALVEDRVELSVYFYDSTQETTLSSAVAYLRGLSQVRDVEIISADEAYQQFIQRHTDDAQIMASLQELGENPFGPTLVIKADQVGDFEMIIDALDNPQFRDSIREKDFSDYQSIVERIQSITDRIQVFVIILALVFLFIACLIVFNTVRIGIFIHRDEIAIMRLVGANNWFIKAPFLLEMVLVSFIAVGITIAMIYPALILIEPQVDVYFGSQSAGLFEYFTQNGLLIFGGEFLALVIITFVSTGMAMKKYLKV</sequence>
<dbReference type="Gene3D" id="3.30.70.3040">
    <property type="match status" value="1"/>
</dbReference>
<feature type="transmembrane region" description="Helical" evidence="11">
    <location>
        <begin position="226"/>
        <end position="252"/>
    </location>
</feature>
<feature type="domain" description="ABC3 transporter permease C-terminal" evidence="12">
    <location>
        <begin position="180"/>
        <end position="300"/>
    </location>
</feature>
<feature type="domain" description="FtsX extracellular" evidence="13">
    <location>
        <begin position="58"/>
        <end position="145"/>
    </location>
</feature>